<dbReference type="InterPro" id="IPR039421">
    <property type="entry name" value="Type_1_exporter"/>
</dbReference>
<evidence type="ECO:0000256" key="8">
    <source>
        <dbReference type="SAM" id="Phobius"/>
    </source>
</evidence>
<dbReference type="SUPFAM" id="SSF52540">
    <property type="entry name" value="P-loop containing nucleoside triphosphate hydrolases"/>
    <property type="match status" value="1"/>
</dbReference>
<evidence type="ECO:0000259" key="9">
    <source>
        <dbReference type="PROSITE" id="PS50893"/>
    </source>
</evidence>
<feature type="transmembrane region" description="Helical" evidence="8">
    <location>
        <begin position="137"/>
        <end position="159"/>
    </location>
</feature>
<proteinExistence type="predicted"/>
<evidence type="ECO:0000259" key="10">
    <source>
        <dbReference type="PROSITE" id="PS50929"/>
    </source>
</evidence>
<comment type="caution">
    <text evidence="11">The sequence shown here is derived from an EMBL/GenBank/DDBJ whole genome shotgun (WGS) entry which is preliminary data.</text>
</comment>
<dbReference type="eggNOG" id="COG1132">
    <property type="taxonomic scope" value="Bacteria"/>
</dbReference>
<dbReference type="GO" id="GO:0015421">
    <property type="term" value="F:ABC-type oligopeptide transporter activity"/>
    <property type="evidence" value="ECO:0007669"/>
    <property type="project" value="TreeGrafter"/>
</dbReference>
<gene>
    <name evidence="11" type="ORF">HMPREF0446_01245</name>
</gene>
<dbReference type="InterPro" id="IPR003593">
    <property type="entry name" value="AAA+_ATPase"/>
</dbReference>
<dbReference type="Gene3D" id="3.40.50.300">
    <property type="entry name" value="P-loop containing nucleotide triphosphate hydrolases"/>
    <property type="match status" value="1"/>
</dbReference>
<dbReference type="CDD" id="cd03254">
    <property type="entry name" value="ABCC_Glucan_exporter_like"/>
    <property type="match status" value="1"/>
</dbReference>
<dbReference type="AlphaFoldDB" id="D0BMR0"/>
<dbReference type="PROSITE" id="PS50929">
    <property type="entry name" value="ABC_TM1F"/>
    <property type="match status" value="1"/>
</dbReference>
<sequence length="581" mass="65671">MKHEKMEVYKKLFPYLKPYGFLLLFSLFLAIVSVLSSVWIPKVIGQTIDAMIGVGEVQFSIVTNGLLWIFVLALISMVSQYVMSLCHNHIAYGMVKSLRDDVFIHLSKMPLSYLDIKAHGSLQSIVISDTEQMADGLLLGFSQLFTGILTIISTLFWMFSIQLTMTIVVLLLTPISFVVASFIAKKTYHLFHDQSTLRAEQTAFTHETITGIKVVQAYSQEKNVLETFDKMNEKLADRSLKAIFYSSITNPATRFVNSLVYTVVGLVGAFFVLKSQLSIGQLAAFLTYANQYTKPFNEISGVMTEFQNSMACASRVFELMEEPMESEEGKEINLPEMIKGEVLFEQVSFSYQKDQSLIEDFSLEVKPGEKIAIVGPTGSGKSTLINLLMRFYEVDKGSITIDGISIKDMTRQQLRQLFGMVLQETWLQSGTIRENLLLGNPNATDEEIQQVLMKCQLDKMIEKLPQGLETPLQRQGEDFSQGQRQLLSIARVMLSKPSMLILDEATSSIDTRTELKIQQAFQTLMEGKTSFIVAHRLSTIQNVDKILVLKDGQVIEQGTHEELIARQGFYQHLYQSQWMNE</sequence>
<evidence type="ECO:0008006" key="13">
    <source>
        <dbReference type="Google" id="ProtNLM"/>
    </source>
</evidence>
<dbReference type="STRING" id="626369.HMPREF0446_01245"/>
<dbReference type="GO" id="GO:0005886">
    <property type="term" value="C:plasma membrane"/>
    <property type="evidence" value="ECO:0007669"/>
    <property type="project" value="UniProtKB-SubCell"/>
</dbReference>
<dbReference type="Gene3D" id="1.20.1560.10">
    <property type="entry name" value="ABC transporter type 1, transmembrane domain"/>
    <property type="match status" value="1"/>
</dbReference>
<evidence type="ECO:0000313" key="11">
    <source>
        <dbReference type="EMBL" id="EEW92764.2"/>
    </source>
</evidence>
<dbReference type="InterPro" id="IPR036640">
    <property type="entry name" value="ABC1_TM_sf"/>
</dbReference>
<reference evidence="11" key="2">
    <citation type="submission" date="2011-10" db="EMBL/GenBank/DDBJ databases">
        <title>The Genome Sequence of Granulicatella elegans ATCC 700633.</title>
        <authorList>
            <consortium name="The Broad Institute Genome Sequencing Platform"/>
            <consortium name="The Broad Institute Genome Sequencing Center for Infectious Disease"/>
            <person name="Earl A."/>
            <person name="Ward D."/>
            <person name="Feldgarden M."/>
            <person name="Gevers D."/>
            <person name="Sibley C.D."/>
            <person name="Field T.R."/>
            <person name="Grinwis M."/>
            <person name="Eshaghurshan C.S."/>
            <person name="Surette M.G."/>
            <person name="Young S.K."/>
            <person name="Zeng Q."/>
            <person name="Gargeya S."/>
            <person name="Fitzgerald M."/>
            <person name="Haas B."/>
            <person name="Abouelleil A."/>
            <person name="Alvarado L."/>
            <person name="Arachchi H.M."/>
            <person name="Berlin A."/>
            <person name="Brown A."/>
            <person name="Chapman S.B."/>
            <person name="Chen Z."/>
            <person name="Dunbar C."/>
            <person name="Freedman E."/>
            <person name="Gearin G."/>
            <person name="Goldberg J."/>
            <person name="Griggs A."/>
            <person name="Gujja S."/>
            <person name="Heiman D."/>
            <person name="Howarth C."/>
            <person name="Larson L."/>
            <person name="Lui A."/>
            <person name="MacDonald P.J.P."/>
            <person name="Montmayeur A."/>
            <person name="Murphy C."/>
            <person name="Neiman D."/>
            <person name="Pearson M."/>
            <person name="Priest M."/>
            <person name="Roberts A."/>
            <person name="Saif S."/>
            <person name="Shea T."/>
            <person name="Shenoy N."/>
            <person name="Sisk P."/>
            <person name="Stolte C."/>
            <person name="Sykes S."/>
            <person name="Wortman J."/>
            <person name="Nusbaum C."/>
            <person name="Birren B."/>
        </authorList>
    </citation>
    <scope>NUCLEOTIDE SEQUENCE [LARGE SCALE GENOMIC DNA]</scope>
    <source>
        <strain evidence="11">ATCC 700633</strain>
    </source>
</reference>
<evidence type="ECO:0000256" key="5">
    <source>
        <dbReference type="ARBA" id="ARBA00022840"/>
    </source>
</evidence>
<evidence type="ECO:0000256" key="3">
    <source>
        <dbReference type="ARBA" id="ARBA00022692"/>
    </source>
</evidence>
<dbReference type="OrthoDB" id="9770415at2"/>
<dbReference type="InterPro" id="IPR003439">
    <property type="entry name" value="ABC_transporter-like_ATP-bd"/>
</dbReference>
<keyword evidence="2" id="KW-0813">Transport</keyword>
<dbReference type="SMART" id="SM00382">
    <property type="entry name" value="AAA"/>
    <property type="match status" value="1"/>
</dbReference>
<dbReference type="InterPro" id="IPR017871">
    <property type="entry name" value="ABC_transporter-like_CS"/>
</dbReference>
<feature type="transmembrane region" description="Helical" evidence="8">
    <location>
        <begin position="21"/>
        <end position="41"/>
    </location>
</feature>
<feature type="domain" description="ABC transporter" evidence="9">
    <location>
        <begin position="342"/>
        <end position="576"/>
    </location>
</feature>
<dbReference type="Proteomes" id="UP000002939">
    <property type="component" value="Unassembled WGS sequence"/>
</dbReference>
<keyword evidence="3 8" id="KW-0812">Transmembrane</keyword>
<dbReference type="Pfam" id="PF00664">
    <property type="entry name" value="ABC_membrane"/>
    <property type="match status" value="1"/>
</dbReference>
<reference evidence="11" key="1">
    <citation type="submission" date="2009-09" db="EMBL/GenBank/DDBJ databases">
        <authorList>
            <consortium name="The Broad Institute Genome Sequencing Platform"/>
            <person name="Ward D."/>
            <person name="Feldgarden M."/>
            <person name="Earl A."/>
            <person name="Young S.K."/>
            <person name="Zeng Q."/>
            <person name="Koehrsen M."/>
            <person name="Alvarado L."/>
            <person name="Berlin A."/>
            <person name="Bochicchio J."/>
            <person name="Borenstein D."/>
            <person name="Chapman S.B."/>
            <person name="Chen Z."/>
            <person name="Engels R."/>
            <person name="Freedman E."/>
            <person name="Gellesch M."/>
            <person name="Goldberg J."/>
            <person name="Griggs A."/>
            <person name="Gujja S."/>
            <person name="Heilman E."/>
            <person name="Heiman D."/>
            <person name="Hepburn T."/>
            <person name="Howarth C."/>
            <person name="Jen D."/>
            <person name="Larson L."/>
            <person name="Lewis B."/>
            <person name="Mehta T."/>
            <person name="Park D."/>
            <person name="Pearson M."/>
            <person name="Roberts A."/>
            <person name="Saif S."/>
            <person name="Shea T."/>
            <person name="Shenoy N."/>
            <person name="Sisk P."/>
            <person name="Stolte C."/>
            <person name="Sykes S."/>
            <person name="Thomson T."/>
            <person name="Walk T."/>
            <person name="White J."/>
            <person name="Yandava C."/>
            <person name="Sibley C.D."/>
            <person name="Field T.R."/>
            <person name="Grinwis M."/>
            <person name="Eshaghurshan C.S."/>
            <person name="Surette M.G."/>
            <person name="Haas B."/>
            <person name="Nusbaum C."/>
            <person name="Birren B."/>
        </authorList>
    </citation>
    <scope>NUCLEOTIDE SEQUENCE [LARGE SCALE GENOMIC DNA]</scope>
    <source>
        <strain evidence="11">ATCC 700633</strain>
    </source>
</reference>
<dbReference type="PROSITE" id="PS50893">
    <property type="entry name" value="ABC_TRANSPORTER_2"/>
    <property type="match status" value="1"/>
</dbReference>
<dbReference type="HOGENOM" id="CLU_000604_84_3_9"/>
<dbReference type="FunFam" id="3.40.50.300:FF:000287">
    <property type="entry name" value="Multidrug ABC transporter ATP-binding protein"/>
    <property type="match status" value="1"/>
</dbReference>
<evidence type="ECO:0000256" key="7">
    <source>
        <dbReference type="ARBA" id="ARBA00023136"/>
    </source>
</evidence>
<feature type="domain" description="ABC transmembrane type-1" evidence="10">
    <location>
        <begin position="24"/>
        <end position="308"/>
    </location>
</feature>
<keyword evidence="6 8" id="KW-1133">Transmembrane helix</keyword>
<evidence type="ECO:0000256" key="2">
    <source>
        <dbReference type="ARBA" id="ARBA00022448"/>
    </source>
</evidence>
<feature type="transmembrane region" description="Helical" evidence="8">
    <location>
        <begin position="165"/>
        <end position="184"/>
    </location>
</feature>
<comment type="subcellular location">
    <subcellularLocation>
        <location evidence="1">Cell membrane</location>
        <topology evidence="1">Multi-pass membrane protein</topology>
    </subcellularLocation>
</comment>
<dbReference type="InterPro" id="IPR027417">
    <property type="entry name" value="P-loop_NTPase"/>
</dbReference>
<evidence type="ECO:0000256" key="6">
    <source>
        <dbReference type="ARBA" id="ARBA00022989"/>
    </source>
</evidence>
<dbReference type="CDD" id="cd18547">
    <property type="entry name" value="ABC_6TM_Tm288_like"/>
    <property type="match status" value="1"/>
</dbReference>
<evidence type="ECO:0000256" key="1">
    <source>
        <dbReference type="ARBA" id="ARBA00004651"/>
    </source>
</evidence>
<keyword evidence="12" id="KW-1185">Reference proteome</keyword>
<name>D0BMR0_9LACT</name>
<dbReference type="PANTHER" id="PTHR43394">
    <property type="entry name" value="ATP-DEPENDENT PERMEASE MDL1, MITOCHONDRIAL"/>
    <property type="match status" value="1"/>
</dbReference>
<dbReference type="EMBL" id="ACRF02000005">
    <property type="protein sequence ID" value="EEW92764.2"/>
    <property type="molecule type" value="Genomic_DNA"/>
</dbReference>
<organism evidence="11 12">
    <name type="scientific">Granulicatella elegans ATCC 700633</name>
    <dbReference type="NCBI Taxonomy" id="626369"/>
    <lineage>
        <taxon>Bacteria</taxon>
        <taxon>Bacillati</taxon>
        <taxon>Bacillota</taxon>
        <taxon>Bacilli</taxon>
        <taxon>Lactobacillales</taxon>
        <taxon>Carnobacteriaceae</taxon>
        <taxon>Granulicatella</taxon>
    </lineage>
</organism>
<feature type="transmembrane region" description="Helical" evidence="8">
    <location>
        <begin position="255"/>
        <end position="273"/>
    </location>
</feature>
<accession>D0BMR0</accession>
<dbReference type="GO" id="GO:0005524">
    <property type="term" value="F:ATP binding"/>
    <property type="evidence" value="ECO:0007669"/>
    <property type="project" value="UniProtKB-KW"/>
</dbReference>
<dbReference type="InterPro" id="IPR011527">
    <property type="entry name" value="ABC1_TM_dom"/>
</dbReference>
<protein>
    <recommendedName>
        <fullName evidence="13">ABC transporter ATP-binding protein</fullName>
    </recommendedName>
</protein>
<dbReference type="PROSITE" id="PS00211">
    <property type="entry name" value="ABC_TRANSPORTER_1"/>
    <property type="match status" value="1"/>
</dbReference>
<dbReference type="GO" id="GO:0016887">
    <property type="term" value="F:ATP hydrolysis activity"/>
    <property type="evidence" value="ECO:0007669"/>
    <property type="project" value="InterPro"/>
</dbReference>
<feature type="transmembrane region" description="Helical" evidence="8">
    <location>
        <begin position="61"/>
        <end position="82"/>
    </location>
</feature>
<dbReference type="Pfam" id="PF00005">
    <property type="entry name" value="ABC_tran"/>
    <property type="match status" value="1"/>
</dbReference>
<dbReference type="SUPFAM" id="SSF90123">
    <property type="entry name" value="ABC transporter transmembrane region"/>
    <property type="match status" value="1"/>
</dbReference>
<keyword evidence="4" id="KW-0547">Nucleotide-binding</keyword>
<keyword evidence="7 8" id="KW-0472">Membrane</keyword>
<dbReference type="PANTHER" id="PTHR43394:SF1">
    <property type="entry name" value="ATP-BINDING CASSETTE SUB-FAMILY B MEMBER 10, MITOCHONDRIAL"/>
    <property type="match status" value="1"/>
</dbReference>
<dbReference type="RefSeq" id="WP_020991259.1">
    <property type="nucleotide sequence ID" value="NZ_KI391971.1"/>
</dbReference>
<evidence type="ECO:0000313" key="12">
    <source>
        <dbReference type="Proteomes" id="UP000002939"/>
    </source>
</evidence>
<evidence type="ECO:0000256" key="4">
    <source>
        <dbReference type="ARBA" id="ARBA00022741"/>
    </source>
</evidence>
<keyword evidence="5" id="KW-0067">ATP-binding</keyword>